<dbReference type="KEGG" id="fcy:FRACYDRAFT_250831"/>
<feature type="chain" id="PRO_5009192084" description="RxLR effector protein" evidence="2">
    <location>
        <begin position="26"/>
        <end position="188"/>
    </location>
</feature>
<keyword evidence="2" id="KW-0732">Signal</keyword>
<gene>
    <name evidence="3" type="ORF">FRACYDRAFT_250831</name>
</gene>
<name>A0A1E7EPL1_9STRA</name>
<evidence type="ECO:0000256" key="1">
    <source>
        <dbReference type="SAM" id="MobiDB-lite"/>
    </source>
</evidence>
<sequence length="188" mass="18927">MMMFRNSNLVLLAVIAASCTTFSTAVDGQSLLRRHLQDPVATDPSEVTSTEDQAMGDSNMGSDVANPDASEDTATSTEDGQENASGMNGKDSEDGSSADDSSTDSDASNANASVNTVTSTEDSQEAASGNEGDASIGPGQEGQVAAAAMGESDSSYVADPSTSSAYVSYSMATAAATAAIITGTVMYL</sequence>
<feature type="signal peptide" evidence="2">
    <location>
        <begin position="1"/>
        <end position="25"/>
    </location>
</feature>
<organism evidence="3 4">
    <name type="scientific">Fragilariopsis cylindrus CCMP1102</name>
    <dbReference type="NCBI Taxonomy" id="635003"/>
    <lineage>
        <taxon>Eukaryota</taxon>
        <taxon>Sar</taxon>
        <taxon>Stramenopiles</taxon>
        <taxon>Ochrophyta</taxon>
        <taxon>Bacillariophyta</taxon>
        <taxon>Bacillariophyceae</taxon>
        <taxon>Bacillariophycidae</taxon>
        <taxon>Bacillariales</taxon>
        <taxon>Bacillariaceae</taxon>
        <taxon>Fragilariopsis</taxon>
    </lineage>
</organism>
<dbReference type="Proteomes" id="UP000095751">
    <property type="component" value="Unassembled WGS sequence"/>
</dbReference>
<dbReference type="InParanoid" id="A0A1E7EPL1"/>
<protein>
    <recommendedName>
        <fullName evidence="5">RxLR effector protein</fullName>
    </recommendedName>
</protein>
<feature type="compositionally biased region" description="Acidic residues" evidence="1">
    <location>
        <begin position="94"/>
        <end position="103"/>
    </location>
</feature>
<evidence type="ECO:0000313" key="3">
    <source>
        <dbReference type="EMBL" id="OEU07805.1"/>
    </source>
</evidence>
<proteinExistence type="predicted"/>
<dbReference type="EMBL" id="KV784384">
    <property type="protein sequence ID" value="OEU07805.1"/>
    <property type="molecule type" value="Genomic_DNA"/>
</dbReference>
<dbReference type="PROSITE" id="PS51257">
    <property type="entry name" value="PROKAR_LIPOPROTEIN"/>
    <property type="match status" value="1"/>
</dbReference>
<feature type="compositionally biased region" description="Low complexity" evidence="1">
    <location>
        <begin position="104"/>
        <end position="120"/>
    </location>
</feature>
<reference evidence="3 4" key="1">
    <citation type="submission" date="2016-09" db="EMBL/GenBank/DDBJ databases">
        <title>Extensive genetic diversity and differential bi-allelic expression allows diatom success in the polar Southern Ocean.</title>
        <authorList>
            <consortium name="DOE Joint Genome Institute"/>
            <person name="Mock T."/>
            <person name="Otillar R.P."/>
            <person name="Strauss J."/>
            <person name="Dupont C."/>
            <person name="Frickenhaus S."/>
            <person name="Maumus F."/>
            <person name="Mcmullan M."/>
            <person name="Sanges R."/>
            <person name="Schmutz J."/>
            <person name="Toseland A."/>
            <person name="Valas R."/>
            <person name="Veluchamy A."/>
            <person name="Ward B.J."/>
            <person name="Allen A."/>
            <person name="Barry K."/>
            <person name="Falciatore A."/>
            <person name="Ferrante M."/>
            <person name="Fortunato A.E."/>
            <person name="Gloeckner G."/>
            <person name="Gruber A."/>
            <person name="Hipkin R."/>
            <person name="Janech M."/>
            <person name="Kroth P."/>
            <person name="Leese F."/>
            <person name="Lindquist E."/>
            <person name="Lyon B.R."/>
            <person name="Martin J."/>
            <person name="Mayer C."/>
            <person name="Parker M."/>
            <person name="Quesneville H."/>
            <person name="Raymond J."/>
            <person name="Uhlig C."/>
            <person name="Valentin K.U."/>
            <person name="Worden A.Z."/>
            <person name="Armbrust E.V."/>
            <person name="Bowler C."/>
            <person name="Green B."/>
            <person name="Moulton V."/>
            <person name="Van Oosterhout C."/>
            <person name="Grigoriev I."/>
        </authorList>
    </citation>
    <scope>NUCLEOTIDE SEQUENCE [LARGE SCALE GENOMIC DNA]</scope>
    <source>
        <strain evidence="3 4">CCMP1102</strain>
    </source>
</reference>
<evidence type="ECO:0000313" key="4">
    <source>
        <dbReference type="Proteomes" id="UP000095751"/>
    </source>
</evidence>
<dbReference type="AlphaFoldDB" id="A0A1E7EPL1"/>
<feature type="region of interest" description="Disordered" evidence="1">
    <location>
        <begin position="37"/>
        <end position="148"/>
    </location>
</feature>
<evidence type="ECO:0000256" key="2">
    <source>
        <dbReference type="SAM" id="SignalP"/>
    </source>
</evidence>
<feature type="compositionally biased region" description="Polar residues" evidence="1">
    <location>
        <begin position="72"/>
        <end position="86"/>
    </location>
</feature>
<evidence type="ECO:0008006" key="5">
    <source>
        <dbReference type="Google" id="ProtNLM"/>
    </source>
</evidence>
<keyword evidence="4" id="KW-1185">Reference proteome</keyword>
<accession>A0A1E7EPL1</accession>